<organism evidence="7 8">
    <name type="scientific">Portunus trituberculatus</name>
    <name type="common">Swimming crab</name>
    <name type="synonym">Neptunus trituberculatus</name>
    <dbReference type="NCBI Taxonomy" id="210409"/>
    <lineage>
        <taxon>Eukaryota</taxon>
        <taxon>Metazoa</taxon>
        <taxon>Ecdysozoa</taxon>
        <taxon>Arthropoda</taxon>
        <taxon>Crustacea</taxon>
        <taxon>Multicrustacea</taxon>
        <taxon>Malacostraca</taxon>
        <taxon>Eumalacostraca</taxon>
        <taxon>Eucarida</taxon>
        <taxon>Decapoda</taxon>
        <taxon>Pleocyemata</taxon>
        <taxon>Brachyura</taxon>
        <taxon>Eubrachyura</taxon>
        <taxon>Portunoidea</taxon>
        <taxon>Portunidae</taxon>
        <taxon>Portuninae</taxon>
        <taxon>Portunus</taxon>
    </lineage>
</organism>
<feature type="region of interest" description="Disordered" evidence="5">
    <location>
        <begin position="134"/>
        <end position="161"/>
    </location>
</feature>
<gene>
    <name evidence="7" type="primary">ZBTB16</name>
    <name evidence="7" type="ORF">E2C01_017147</name>
</gene>
<dbReference type="SUPFAM" id="SSF57667">
    <property type="entry name" value="beta-beta-alpha zinc fingers"/>
    <property type="match status" value="1"/>
</dbReference>
<feature type="compositionally biased region" description="Polar residues" evidence="5">
    <location>
        <begin position="147"/>
        <end position="161"/>
    </location>
</feature>
<evidence type="ECO:0000313" key="7">
    <source>
        <dbReference type="EMBL" id="MPC24076.1"/>
    </source>
</evidence>
<dbReference type="InterPro" id="IPR036236">
    <property type="entry name" value="Znf_C2H2_sf"/>
</dbReference>
<dbReference type="PROSITE" id="PS50157">
    <property type="entry name" value="ZINC_FINGER_C2H2_2"/>
    <property type="match status" value="1"/>
</dbReference>
<sequence length="161" mass="18135">MKAGAREKLGNISTAKVKAILPRLGTFVREVLSSHKTPRKCALVINGREGGERQAAGGLTLGKHILTHTGERKFQCLGCGKRFTPKGRLGRHILTHTHYSWKVVVVVTGNEEYIRKTRECHRWNGARPPLTTTRYCPSLHTPRTRHAPNTTIQGQQHPWNY</sequence>
<keyword evidence="8" id="KW-1185">Reference proteome</keyword>
<evidence type="ECO:0000313" key="8">
    <source>
        <dbReference type="Proteomes" id="UP000324222"/>
    </source>
</evidence>
<keyword evidence="1" id="KW-0479">Metal-binding</keyword>
<evidence type="ECO:0000256" key="3">
    <source>
        <dbReference type="ARBA" id="ARBA00022833"/>
    </source>
</evidence>
<dbReference type="EMBL" id="VSRR010001286">
    <property type="protein sequence ID" value="MPC24076.1"/>
    <property type="molecule type" value="Genomic_DNA"/>
</dbReference>
<keyword evidence="2 4" id="KW-0863">Zinc-finger</keyword>
<evidence type="ECO:0000256" key="4">
    <source>
        <dbReference type="PROSITE-ProRule" id="PRU00042"/>
    </source>
</evidence>
<accession>A0A5B7DT05</accession>
<evidence type="ECO:0000259" key="6">
    <source>
        <dbReference type="PROSITE" id="PS50157"/>
    </source>
</evidence>
<keyword evidence="3" id="KW-0862">Zinc</keyword>
<protein>
    <submittedName>
        <fullName evidence="7">Zinc finger and BTB domain-containing protein 16</fullName>
    </submittedName>
</protein>
<reference evidence="7 8" key="1">
    <citation type="submission" date="2019-05" db="EMBL/GenBank/DDBJ databases">
        <title>Another draft genome of Portunus trituberculatus and its Hox gene families provides insights of decapod evolution.</title>
        <authorList>
            <person name="Jeong J.-H."/>
            <person name="Song I."/>
            <person name="Kim S."/>
            <person name="Choi T."/>
            <person name="Kim D."/>
            <person name="Ryu S."/>
            <person name="Kim W."/>
        </authorList>
    </citation>
    <scope>NUCLEOTIDE SEQUENCE [LARGE SCALE GENOMIC DNA]</scope>
    <source>
        <tissue evidence="7">Muscle</tissue>
    </source>
</reference>
<dbReference type="Proteomes" id="UP000324222">
    <property type="component" value="Unassembled WGS sequence"/>
</dbReference>
<proteinExistence type="predicted"/>
<feature type="domain" description="C2H2-type" evidence="6">
    <location>
        <begin position="74"/>
        <end position="97"/>
    </location>
</feature>
<dbReference type="AlphaFoldDB" id="A0A5B7DT05"/>
<name>A0A5B7DT05_PORTR</name>
<dbReference type="GO" id="GO:0008270">
    <property type="term" value="F:zinc ion binding"/>
    <property type="evidence" value="ECO:0007669"/>
    <property type="project" value="UniProtKB-KW"/>
</dbReference>
<dbReference type="InterPro" id="IPR013087">
    <property type="entry name" value="Znf_C2H2_type"/>
</dbReference>
<evidence type="ECO:0000256" key="2">
    <source>
        <dbReference type="ARBA" id="ARBA00022771"/>
    </source>
</evidence>
<evidence type="ECO:0000256" key="5">
    <source>
        <dbReference type="SAM" id="MobiDB-lite"/>
    </source>
</evidence>
<dbReference type="FunFam" id="3.30.160.60:FF:002343">
    <property type="entry name" value="Zinc finger protein 33A"/>
    <property type="match status" value="1"/>
</dbReference>
<comment type="caution">
    <text evidence="7">The sequence shown here is derived from an EMBL/GenBank/DDBJ whole genome shotgun (WGS) entry which is preliminary data.</text>
</comment>
<dbReference type="GO" id="GO:0006355">
    <property type="term" value="P:regulation of DNA-templated transcription"/>
    <property type="evidence" value="ECO:0007669"/>
    <property type="project" value="UniProtKB-ARBA"/>
</dbReference>
<evidence type="ECO:0000256" key="1">
    <source>
        <dbReference type="ARBA" id="ARBA00022723"/>
    </source>
</evidence>
<dbReference type="Gene3D" id="3.30.160.60">
    <property type="entry name" value="Classic Zinc Finger"/>
    <property type="match status" value="1"/>
</dbReference>